<dbReference type="InterPro" id="IPR036291">
    <property type="entry name" value="NAD(P)-bd_dom_sf"/>
</dbReference>
<dbReference type="SUPFAM" id="SSF52283">
    <property type="entry name" value="Formate/glycerate dehydrogenase catalytic domain-like"/>
    <property type="match status" value="1"/>
</dbReference>
<protein>
    <recommendedName>
        <fullName evidence="2">D-isomer specific 2-hydroxyacid dehydrogenase NAD-binding domain-containing protein</fullName>
    </recommendedName>
</protein>
<sequence length="396" mass="44775">MITSIDTVDATYSAKPRILVPYKDQWEVASHLPEYRKLAEKVEFYKYEMSTRENFVSFLKTHRINGFWLTEEFFSVLGNPSNYVEFFPSSLKAILVPWVGCDFINGKLLRSKGITLCNIGPHAADHVTELAIFLAISCFRMTSFWEYCFKYIENGNVEQCKKYISSDSYRIVTDRYHGQEMKIPNRTDHFNPKKGREVVDLTKKYTVGGKSMESPMNKTALILGFGSIGQKIGADMQKVFSMTIEYYKRSGPIQKDILGYNAKYHSGLDDPNTWKNADLIILALPGTASTNDIINRERLSWCKDGVRIVNVGRGTCVDEDALLDALESGKVASCGLDVFKNEETGVKQELLRRWDVTALPHIGSTVADMVVKQTIITLVNVQDIFVEGGEGKYVLN</sequence>
<dbReference type="InterPro" id="IPR050223">
    <property type="entry name" value="D-isomer_2-hydroxyacid_DH"/>
</dbReference>
<dbReference type="AlphaFoldDB" id="A0AA35J017"/>
<dbReference type="GO" id="GO:0016618">
    <property type="term" value="F:hydroxypyruvate reductase [NAD(P)H] activity"/>
    <property type="evidence" value="ECO:0007669"/>
    <property type="project" value="TreeGrafter"/>
</dbReference>
<dbReference type="Gene3D" id="3.40.50.720">
    <property type="entry name" value="NAD(P)-binding Rossmann-like Domain"/>
    <property type="match status" value="2"/>
</dbReference>
<name>A0AA35J017_SACMI</name>
<feature type="domain" description="D-isomer specific 2-hydroxyacid dehydrogenase NAD-binding" evidence="2">
    <location>
        <begin position="212"/>
        <end position="363"/>
    </location>
</feature>
<keyword evidence="1" id="KW-0560">Oxidoreductase</keyword>
<dbReference type="InterPro" id="IPR006140">
    <property type="entry name" value="D-isomer_DH_NAD-bd"/>
</dbReference>
<dbReference type="Pfam" id="PF02826">
    <property type="entry name" value="2-Hacid_dh_C"/>
    <property type="match status" value="1"/>
</dbReference>
<evidence type="ECO:0000256" key="1">
    <source>
        <dbReference type="ARBA" id="ARBA00023002"/>
    </source>
</evidence>
<dbReference type="RefSeq" id="XP_056081991.1">
    <property type="nucleotide sequence ID" value="XM_056222284.1"/>
</dbReference>
<evidence type="ECO:0000313" key="4">
    <source>
        <dbReference type="Proteomes" id="UP001161438"/>
    </source>
</evidence>
<organism evidence="3 4">
    <name type="scientific">Saccharomyces mikatae IFO 1815</name>
    <dbReference type="NCBI Taxonomy" id="226126"/>
    <lineage>
        <taxon>Eukaryota</taxon>
        <taxon>Fungi</taxon>
        <taxon>Dikarya</taxon>
        <taxon>Ascomycota</taxon>
        <taxon>Saccharomycotina</taxon>
        <taxon>Saccharomycetes</taxon>
        <taxon>Saccharomycetales</taxon>
        <taxon>Saccharomycetaceae</taxon>
        <taxon>Saccharomyces</taxon>
    </lineage>
</organism>
<evidence type="ECO:0000259" key="2">
    <source>
        <dbReference type="Pfam" id="PF02826"/>
    </source>
</evidence>
<dbReference type="PANTHER" id="PTHR10996">
    <property type="entry name" value="2-HYDROXYACID DEHYDROGENASE-RELATED"/>
    <property type="match status" value="1"/>
</dbReference>
<reference evidence="3" key="1">
    <citation type="submission" date="2022-10" db="EMBL/GenBank/DDBJ databases">
        <authorList>
            <person name="Byrne P K."/>
        </authorList>
    </citation>
    <scope>NUCLEOTIDE SEQUENCE</scope>
    <source>
        <strain evidence="3">IFO1815</strain>
    </source>
</reference>
<dbReference type="EMBL" id="OX365762">
    <property type="protein sequence ID" value="CAI4038876.1"/>
    <property type="molecule type" value="Genomic_DNA"/>
</dbReference>
<dbReference type="PANTHER" id="PTHR10996:SF279">
    <property type="entry name" value="2-HYDROXYACID DEHYDROGENASE YPL113C-RELATED"/>
    <property type="match status" value="1"/>
</dbReference>
<dbReference type="GO" id="GO:0005829">
    <property type="term" value="C:cytosol"/>
    <property type="evidence" value="ECO:0007669"/>
    <property type="project" value="TreeGrafter"/>
</dbReference>
<accession>A0AA35J017</accession>
<gene>
    <name evidence="3" type="primary">SMKI06G2260</name>
    <name evidence="3" type="ORF">SMKI_06G2260</name>
</gene>
<dbReference type="GO" id="GO:0051287">
    <property type="term" value="F:NAD binding"/>
    <property type="evidence" value="ECO:0007669"/>
    <property type="project" value="InterPro"/>
</dbReference>
<dbReference type="GeneID" id="80918087"/>
<evidence type="ECO:0000313" key="3">
    <source>
        <dbReference type="EMBL" id="CAI4038876.1"/>
    </source>
</evidence>
<dbReference type="SUPFAM" id="SSF51735">
    <property type="entry name" value="NAD(P)-binding Rossmann-fold domains"/>
    <property type="match status" value="1"/>
</dbReference>
<dbReference type="Proteomes" id="UP001161438">
    <property type="component" value="Chromosome 6"/>
</dbReference>
<keyword evidence="4" id="KW-1185">Reference proteome</keyword>
<dbReference type="GO" id="GO:0030267">
    <property type="term" value="F:glyoxylate reductase (NADPH) activity"/>
    <property type="evidence" value="ECO:0007669"/>
    <property type="project" value="TreeGrafter"/>
</dbReference>
<proteinExistence type="predicted"/>